<dbReference type="AlphaFoldDB" id="Q11I85"/>
<gene>
    <name evidence="1" type="ordered locus">Meso_1494</name>
</gene>
<dbReference type="KEGG" id="mes:Meso_1494"/>
<dbReference type="EMBL" id="CP000390">
    <property type="protein sequence ID" value="ABG62890.1"/>
    <property type="molecule type" value="Genomic_DNA"/>
</dbReference>
<name>Q11I85_CHESB</name>
<proteinExistence type="predicted"/>
<reference evidence="1" key="1">
    <citation type="submission" date="2006-06" db="EMBL/GenBank/DDBJ databases">
        <title>Complete sequence of chromosome of Chelativorans sp. BNC1.</title>
        <authorList>
            <consortium name="US DOE Joint Genome Institute"/>
            <person name="Copeland A."/>
            <person name="Lucas S."/>
            <person name="Lapidus A."/>
            <person name="Barry K."/>
            <person name="Detter J.C."/>
            <person name="Glavina del Rio T."/>
            <person name="Hammon N."/>
            <person name="Israni S."/>
            <person name="Dalin E."/>
            <person name="Tice H."/>
            <person name="Pitluck S."/>
            <person name="Chertkov O."/>
            <person name="Brettin T."/>
            <person name="Bruce D."/>
            <person name="Han C."/>
            <person name="Tapia R."/>
            <person name="Gilna P."/>
            <person name="Schmutz J."/>
            <person name="Larimer F."/>
            <person name="Land M."/>
            <person name="Hauser L."/>
            <person name="Kyrpides N."/>
            <person name="Mikhailova N."/>
            <person name="Richardson P."/>
        </authorList>
    </citation>
    <scope>NUCLEOTIDE SEQUENCE</scope>
    <source>
        <strain evidence="1">BNC1</strain>
    </source>
</reference>
<evidence type="ECO:0000313" key="1">
    <source>
        <dbReference type="EMBL" id="ABG62890.1"/>
    </source>
</evidence>
<dbReference type="HOGENOM" id="CLU_1048433_0_0_5"/>
<accession>Q11I85</accession>
<protein>
    <submittedName>
        <fullName evidence="1">Uncharacterized protein</fullName>
    </submittedName>
</protein>
<organism evidence="1">
    <name type="scientific">Chelativorans sp. (strain BNC1)</name>
    <dbReference type="NCBI Taxonomy" id="266779"/>
    <lineage>
        <taxon>Bacteria</taxon>
        <taxon>Pseudomonadati</taxon>
        <taxon>Pseudomonadota</taxon>
        <taxon>Alphaproteobacteria</taxon>
        <taxon>Hyphomicrobiales</taxon>
        <taxon>Phyllobacteriaceae</taxon>
        <taxon>Chelativorans</taxon>
    </lineage>
</organism>
<sequence>MDQARAPGPGVRTRSSQVQIDRSSSASLSAYRRLKRDVAKPCAKVIKGKCKNIKDDYQLLKRNYTTLFSRLQKNDYWQTGMELGAAGFSYASAFSEGMQANYLDGASNEFWRASAPEAPTEGNDLSTRLGNLANRATRSATSYGRIKFIANLVDMPPVAGFANLGYSIHWGKNACYTVQKSWHDLKDHYRQGSPLVVSDTINLLSGGYNGIAAGLSAASTFFPPAAIASSGAWVAGAGCGVLAKAAEKYAPQIEQQTEKLLAKLD</sequence>